<sequence>MILQFVVNTINNLTKYQMLKYLQNIQNMSWTPQIPYQYRQLDLSETETEETPSSVLTFGQNPGSFSWVSRKPQCMQTNAFEADICNKSYISAVVRAFSENRCINNIDETIKYYSAQNVILCDKANMGCEGGAAFLSLYYLKNVGVPLESCVPFTLQFSRYRYPGKCPEKCVDGSEMIKFKSGEQKHAYRPDESKILEMLQFGVLVTEMDIYDDFAFYQSGIYHHVTTAKIGVKTMTIVGYGVENDLKFWIMRMDGLVGDQNGSYFKIVRGTNECNVEQNVYYVS</sequence>
<evidence type="ECO:0000313" key="4">
    <source>
        <dbReference type="Proteomes" id="UP001642409"/>
    </source>
</evidence>
<dbReference type="SUPFAM" id="SSF54001">
    <property type="entry name" value="Cysteine proteinases"/>
    <property type="match status" value="1"/>
</dbReference>
<proteinExistence type="predicted"/>
<evidence type="ECO:0000313" key="3">
    <source>
        <dbReference type="EMBL" id="CAL6057607.1"/>
    </source>
</evidence>
<evidence type="ECO:0000313" key="2">
    <source>
        <dbReference type="EMBL" id="CAI9917656.1"/>
    </source>
</evidence>
<dbReference type="GO" id="GO:0008234">
    <property type="term" value="F:cysteine-type peptidase activity"/>
    <property type="evidence" value="ECO:0007669"/>
    <property type="project" value="InterPro"/>
</dbReference>
<name>A0AA86NEK5_9EUKA</name>
<organism evidence="2">
    <name type="scientific">Hexamita inflata</name>
    <dbReference type="NCBI Taxonomy" id="28002"/>
    <lineage>
        <taxon>Eukaryota</taxon>
        <taxon>Metamonada</taxon>
        <taxon>Diplomonadida</taxon>
        <taxon>Hexamitidae</taxon>
        <taxon>Hexamitinae</taxon>
        <taxon>Hexamita</taxon>
    </lineage>
</organism>
<dbReference type="Proteomes" id="UP001642409">
    <property type="component" value="Unassembled WGS sequence"/>
</dbReference>
<reference evidence="3 4" key="2">
    <citation type="submission" date="2024-07" db="EMBL/GenBank/DDBJ databases">
        <authorList>
            <person name="Akdeniz Z."/>
        </authorList>
    </citation>
    <scope>NUCLEOTIDE SEQUENCE [LARGE SCALE GENOMIC DNA]</scope>
</reference>
<dbReference type="Gene3D" id="3.90.70.10">
    <property type="entry name" value="Cysteine proteinases"/>
    <property type="match status" value="1"/>
</dbReference>
<keyword evidence="4" id="KW-1185">Reference proteome</keyword>
<dbReference type="InterPro" id="IPR038765">
    <property type="entry name" value="Papain-like_cys_pep_sf"/>
</dbReference>
<protein>
    <submittedName>
        <fullName evidence="2">Cathepsin B</fullName>
    </submittedName>
    <submittedName>
        <fullName evidence="3">Cathepsin_B</fullName>
    </submittedName>
</protein>
<feature type="domain" description="Peptidase C1A papain C-terminal" evidence="1">
    <location>
        <begin position="61"/>
        <end position="284"/>
    </location>
</feature>
<gene>
    <name evidence="3" type="ORF">HINF_LOCUS47587</name>
    <name evidence="2" type="ORF">HINF_LOCUS5301</name>
</gene>
<evidence type="ECO:0000259" key="1">
    <source>
        <dbReference type="SMART" id="SM00645"/>
    </source>
</evidence>
<reference evidence="2" key="1">
    <citation type="submission" date="2023-06" db="EMBL/GenBank/DDBJ databases">
        <authorList>
            <person name="Kurt Z."/>
        </authorList>
    </citation>
    <scope>NUCLEOTIDE SEQUENCE</scope>
</reference>
<comment type="caution">
    <text evidence="2">The sequence shown here is derived from an EMBL/GenBank/DDBJ whole genome shotgun (WGS) entry which is preliminary data.</text>
</comment>
<dbReference type="InterPro" id="IPR000668">
    <property type="entry name" value="Peptidase_C1A_C"/>
</dbReference>
<accession>A0AA86NEK5</accession>
<dbReference type="AlphaFoldDB" id="A0AA86NEK5"/>
<dbReference type="EMBL" id="CAXDID020000215">
    <property type="protein sequence ID" value="CAL6057607.1"/>
    <property type="molecule type" value="Genomic_DNA"/>
</dbReference>
<dbReference type="SMART" id="SM00645">
    <property type="entry name" value="Pept_C1"/>
    <property type="match status" value="1"/>
</dbReference>
<dbReference type="EMBL" id="CATOUU010000137">
    <property type="protein sequence ID" value="CAI9917656.1"/>
    <property type="molecule type" value="Genomic_DNA"/>
</dbReference>
<dbReference type="Pfam" id="PF00112">
    <property type="entry name" value="Peptidase_C1"/>
    <property type="match status" value="1"/>
</dbReference>
<dbReference type="GO" id="GO:0006508">
    <property type="term" value="P:proteolysis"/>
    <property type="evidence" value="ECO:0007669"/>
    <property type="project" value="InterPro"/>
</dbReference>